<keyword evidence="1" id="KW-0472">Membrane</keyword>
<accession>A0ABN9YKA2</accession>
<comment type="caution">
    <text evidence="2">The sequence shown here is derived from an EMBL/GenBank/DDBJ whole genome shotgun (WGS) entry which is preliminary data.</text>
</comment>
<organism evidence="2 3">
    <name type="scientific">Fructobacillus evanidus</name>
    <dbReference type="NCBI Taxonomy" id="3064281"/>
    <lineage>
        <taxon>Bacteria</taxon>
        <taxon>Bacillati</taxon>
        <taxon>Bacillota</taxon>
        <taxon>Bacilli</taxon>
        <taxon>Lactobacillales</taxon>
        <taxon>Lactobacillaceae</taxon>
        <taxon>Fructobacillus</taxon>
    </lineage>
</organism>
<evidence type="ECO:0000313" key="3">
    <source>
        <dbReference type="Proteomes" id="UP001314166"/>
    </source>
</evidence>
<reference evidence="2 3" key="1">
    <citation type="submission" date="2023-10" db="EMBL/GenBank/DDBJ databases">
        <authorList>
            <person name="Botero Cardona J."/>
        </authorList>
    </citation>
    <scope>NUCLEOTIDE SEQUENCE [LARGE SCALE GENOMIC DNA]</scope>
    <source>
        <strain evidence="2 3">R-55214</strain>
    </source>
</reference>
<evidence type="ECO:0000256" key="1">
    <source>
        <dbReference type="SAM" id="Phobius"/>
    </source>
</evidence>
<feature type="transmembrane region" description="Helical" evidence="1">
    <location>
        <begin position="12"/>
        <end position="31"/>
    </location>
</feature>
<evidence type="ECO:0000313" key="2">
    <source>
        <dbReference type="EMBL" id="CAK1223838.1"/>
    </source>
</evidence>
<proteinExistence type="predicted"/>
<dbReference type="Proteomes" id="UP001314166">
    <property type="component" value="Unassembled WGS sequence"/>
</dbReference>
<protein>
    <submittedName>
        <fullName evidence="2">Uncharacterized protein</fullName>
    </submittedName>
</protein>
<name>A0ABN9YKA2_9LACO</name>
<sequence length="34" mass="4188">MVEFKTPKINLFYQTLAFHLLLYLQMVSLQYTRH</sequence>
<dbReference type="EMBL" id="CAUZMB010000001">
    <property type="protein sequence ID" value="CAK1223838.1"/>
    <property type="molecule type" value="Genomic_DNA"/>
</dbReference>
<keyword evidence="1" id="KW-1133">Transmembrane helix</keyword>
<keyword evidence="3" id="KW-1185">Reference proteome</keyword>
<keyword evidence="1" id="KW-0812">Transmembrane</keyword>
<gene>
    <name evidence="2" type="ORF">R55214_HHFBAMCI_00014</name>
</gene>